<sequence>MSLLSLTVPTMLTASAPWTDPNRDRPVLESYPELSGHLIMLDRARQGLIDTQITDGEITEEIKDLTAAIARHDATHDRKTRAVYGSMTALAERADDPAERNAWLTRRDTLFPNALEINSTSFMDEAGNVTQVRARITPELRTALEETVIAGEPLSDTVDAWLAAGDALGEAVTERSRLNQVQDRAQISAADVQQARFFWINAVDGFVKFLDLVDMDDETRTKLLSPLEEAIAAAKAGEAPDDEEVVIDDDGVDEGEDVVIEEPV</sequence>
<protein>
    <submittedName>
        <fullName evidence="1">Uncharacterized protein</fullName>
    </submittedName>
</protein>
<dbReference type="OrthoDB" id="5509257at2"/>
<dbReference type="AlphaFoldDB" id="A0A4Y6PPA2"/>
<keyword evidence="2" id="KW-1185">Reference proteome</keyword>
<dbReference type="Proteomes" id="UP000315995">
    <property type="component" value="Chromosome"/>
</dbReference>
<dbReference type="RefSeq" id="WP_141196658.1">
    <property type="nucleotide sequence ID" value="NZ_CP041186.1"/>
</dbReference>
<evidence type="ECO:0000313" key="2">
    <source>
        <dbReference type="Proteomes" id="UP000315995"/>
    </source>
</evidence>
<proteinExistence type="predicted"/>
<gene>
    <name evidence="1" type="ORF">FIV42_05275</name>
</gene>
<accession>A0A5B8Y4P8</accession>
<organism evidence="1 2">
    <name type="scientific">Persicimonas caeni</name>
    <dbReference type="NCBI Taxonomy" id="2292766"/>
    <lineage>
        <taxon>Bacteria</taxon>
        <taxon>Deltaproteobacteria</taxon>
        <taxon>Bradymonadales</taxon>
        <taxon>Bradymonadaceae</taxon>
        <taxon>Persicimonas</taxon>
    </lineage>
</organism>
<evidence type="ECO:0000313" key="1">
    <source>
        <dbReference type="EMBL" id="QDG50162.1"/>
    </source>
</evidence>
<name>A0A4Y6PPA2_PERCE</name>
<dbReference type="EMBL" id="CP041186">
    <property type="protein sequence ID" value="QDG50162.1"/>
    <property type="molecule type" value="Genomic_DNA"/>
</dbReference>
<reference evidence="1 2" key="1">
    <citation type="submission" date="2019-06" db="EMBL/GenBank/DDBJ databases">
        <title>Persicimonas caeni gen. nov., sp. nov., a predatory bacterium isolated from solar saltern.</title>
        <authorList>
            <person name="Wang S."/>
        </authorList>
    </citation>
    <scope>NUCLEOTIDE SEQUENCE [LARGE SCALE GENOMIC DNA]</scope>
    <source>
        <strain evidence="1 2">YN101</strain>
    </source>
</reference>
<accession>A0A4Y6PPA2</accession>